<dbReference type="PANTHER" id="PTHR37389">
    <property type="entry name" value="NODULIN-24"/>
    <property type="match status" value="1"/>
</dbReference>
<dbReference type="Proteomes" id="UP000075243">
    <property type="component" value="Unassembled WGS sequence"/>
</dbReference>
<feature type="chain" id="PRO_5007587911" description="Glycine-rich protein" evidence="2">
    <location>
        <begin position="22"/>
        <end position="122"/>
    </location>
</feature>
<dbReference type="PANTHER" id="PTHR37389:SF37">
    <property type="entry name" value="GLYCINE RICH PROTEIN-RELATED"/>
    <property type="match status" value="1"/>
</dbReference>
<feature type="compositionally biased region" description="Basic residues" evidence="1">
    <location>
        <begin position="53"/>
        <end position="70"/>
    </location>
</feature>
<dbReference type="Pfam" id="PF07172">
    <property type="entry name" value="GRP"/>
    <property type="match status" value="1"/>
</dbReference>
<keyword evidence="4" id="KW-1185">Reference proteome</keyword>
<dbReference type="EMBL" id="KQ483740">
    <property type="protein sequence ID" value="KYP41985.1"/>
    <property type="molecule type" value="Genomic_DNA"/>
</dbReference>
<evidence type="ECO:0000313" key="3">
    <source>
        <dbReference type="EMBL" id="KYP41985.1"/>
    </source>
</evidence>
<evidence type="ECO:0008006" key="5">
    <source>
        <dbReference type="Google" id="ProtNLM"/>
    </source>
</evidence>
<dbReference type="OMA" id="YKGGCAY"/>
<dbReference type="InterPro" id="IPR010800">
    <property type="entry name" value="GRP"/>
</dbReference>
<proteinExistence type="predicted"/>
<gene>
    <name evidence="3" type="ORF">KK1_036601</name>
</gene>
<feature type="signal peptide" evidence="2">
    <location>
        <begin position="1"/>
        <end position="21"/>
    </location>
</feature>
<keyword evidence="2" id="KW-0732">Signal</keyword>
<feature type="region of interest" description="Disordered" evidence="1">
    <location>
        <begin position="26"/>
        <end position="70"/>
    </location>
</feature>
<sequence length="122" mass="13566">MGSKALLVLLVLFASVLLLSADVASKDAPKDVDEEVDTSDGNFDTNGVEEMKHHRGSRRGHGSWHHGHGGWRRGHGGWRRGHGGGYYCPYGCCGWNYYGRCWRCCHYPGELVDAHNDVEPLN</sequence>
<dbReference type="AlphaFoldDB" id="A0A151RHT0"/>
<dbReference type="STRING" id="3821.A0A151RHT0"/>
<protein>
    <recommendedName>
        <fullName evidence="5">Glycine-rich protein</fullName>
    </recommendedName>
</protein>
<dbReference type="Gramene" id="C.cajan_34504.t">
    <property type="protein sequence ID" value="C.cajan_34504.t"/>
    <property type="gene ID" value="C.cajan_34504"/>
</dbReference>
<evidence type="ECO:0000256" key="2">
    <source>
        <dbReference type="SAM" id="SignalP"/>
    </source>
</evidence>
<evidence type="ECO:0000313" key="4">
    <source>
        <dbReference type="Proteomes" id="UP000075243"/>
    </source>
</evidence>
<organism evidence="3 4">
    <name type="scientific">Cajanus cajan</name>
    <name type="common">Pigeon pea</name>
    <name type="synonym">Cajanus indicus</name>
    <dbReference type="NCBI Taxonomy" id="3821"/>
    <lineage>
        <taxon>Eukaryota</taxon>
        <taxon>Viridiplantae</taxon>
        <taxon>Streptophyta</taxon>
        <taxon>Embryophyta</taxon>
        <taxon>Tracheophyta</taxon>
        <taxon>Spermatophyta</taxon>
        <taxon>Magnoliopsida</taxon>
        <taxon>eudicotyledons</taxon>
        <taxon>Gunneridae</taxon>
        <taxon>Pentapetalae</taxon>
        <taxon>rosids</taxon>
        <taxon>fabids</taxon>
        <taxon>Fabales</taxon>
        <taxon>Fabaceae</taxon>
        <taxon>Papilionoideae</taxon>
        <taxon>50 kb inversion clade</taxon>
        <taxon>NPAAA clade</taxon>
        <taxon>indigoferoid/millettioid clade</taxon>
        <taxon>Phaseoleae</taxon>
        <taxon>Cajanus</taxon>
    </lineage>
</organism>
<evidence type="ECO:0000256" key="1">
    <source>
        <dbReference type="SAM" id="MobiDB-lite"/>
    </source>
</evidence>
<accession>A0A151RHT0</accession>
<reference evidence="3" key="1">
    <citation type="journal article" date="2012" name="Nat. Biotechnol.">
        <title>Draft genome sequence of pigeonpea (Cajanus cajan), an orphan legume crop of resource-poor farmers.</title>
        <authorList>
            <person name="Varshney R.K."/>
            <person name="Chen W."/>
            <person name="Li Y."/>
            <person name="Bharti A.K."/>
            <person name="Saxena R.K."/>
            <person name="Schlueter J.A."/>
            <person name="Donoghue M.T."/>
            <person name="Azam S."/>
            <person name="Fan G."/>
            <person name="Whaley A.M."/>
            <person name="Farmer A.D."/>
            <person name="Sheridan J."/>
            <person name="Iwata A."/>
            <person name="Tuteja R."/>
            <person name="Penmetsa R.V."/>
            <person name="Wu W."/>
            <person name="Upadhyaya H.D."/>
            <person name="Yang S.P."/>
            <person name="Shah T."/>
            <person name="Saxena K.B."/>
            <person name="Michael T."/>
            <person name="McCombie W.R."/>
            <person name="Yang B."/>
            <person name="Zhang G."/>
            <person name="Yang H."/>
            <person name="Wang J."/>
            <person name="Spillane C."/>
            <person name="Cook D.R."/>
            <person name="May G.D."/>
            <person name="Xu X."/>
            <person name="Jackson S.A."/>
        </authorList>
    </citation>
    <scope>NUCLEOTIDE SEQUENCE [LARGE SCALE GENOMIC DNA]</scope>
</reference>
<name>A0A151RHT0_CAJCA</name>